<dbReference type="InterPro" id="IPR025110">
    <property type="entry name" value="AMP-bd_C"/>
</dbReference>
<protein>
    <submittedName>
        <fullName evidence="5">Fatty-acyl-CoA synthase</fullName>
    </submittedName>
</protein>
<dbReference type="InterPro" id="IPR045851">
    <property type="entry name" value="AMP-bd_C_sf"/>
</dbReference>
<comment type="similarity">
    <text evidence="1">Belongs to the ATP-dependent AMP-binding enzyme family.</text>
</comment>
<feature type="domain" description="AMP-binding enzyme C-terminal" evidence="4">
    <location>
        <begin position="435"/>
        <end position="510"/>
    </location>
</feature>
<dbReference type="Gene3D" id="3.40.50.12780">
    <property type="entry name" value="N-terminal domain of ligase-like"/>
    <property type="match status" value="1"/>
</dbReference>
<keyword evidence="2" id="KW-0436">Ligase</keyword>
<evidence type="ECO:0000259" key="4">
    <source>
        <dbReference type="Pfam" id="PF13193"/>
    </source>
</evidence>
<dbReference type="SUPFAM" id="SSF56801">
    <property type="entry name" value="Acetyl-CoA synthetase-like"/>
    <property type="match status" value="1"/>
</dbReference>
<reference evidence="5 6" key="1">
    <citation type="submission" date="2018-07" db="EMBL/GenBank/DDBJ databases">
        <title>Genomic Encyclopedia of Type Strains, Phase IV (KMG-IV): sequencing the most valuable type-strain genomes for metagenomic binning, comparative biology and taxonomic classification.</title>
        <authorList>
            <person name="Goeker M."/>
        </authorList>
    </citation>
    <scope>NUCLEOTIDE SEQUENCE [LARGE SCALE GENOMIC DNA]</scope>
    <source>
        <strain evidence="5 6">DSM 100911</strain>
    </source>
</reference>
<accession>A0A369AMM0</accession>
<dbReference type="PANTHER" id="PTHR43767">
    <property type="entry name" value="LONG-CHAIN-FATTY-ACID--COA LIGASE"/>
    <property type="match status" value="1"/>
</dbReference>
<dbReference type="PANTHER" id="PTHR43767:SF1">
    <property type="entry name" value="NONRIBOSOMAL PEPTIDE SYNTHASE PES1 (EUROFUNG)-RELATED"/>
    <property type="match status" value="1"/>
</dbReference>
<dbReference type="NCBIfam" id="NF004837">
    <property type="entry name" value="PRK06187.1"/>
    <property type="match status" value="1"/>
</dbReference>
<evidence type="ECO:0000259" key="3">
    <source>
        <dbReference type="Pfam" id="PF00501"/>
    </source>
</evidence>
<dbReference type="Pfam" id="PF13193">
    <property type="entry name" value="AMP-binding_C"/>
    <property type="match status" value="1"/>
</dbReference>
<proteinExistence type="inferred from homology"/>
<dbReference type="EMBL" id="QPJU01000003">
    <property type="protein sequence ID" value="RCX10305.1"/>
    <property type="molecule type" value="Genomic_DNA"/>
</dbReference>
<dbReference type="PROSITE" id="PS00455">
    <property type="entry name" value="AMP_BINDING"/>
    <property type="match status" value="1"/>
</dbReference>
<dbReference type="Proteomes" id="UP000252174">
    <property type="component" value="Unassembled WGS sequence"/>
</dbReference>
<dbReference type="Gene3D" id="3.30.300.30">
    <property type="match status" value="1"/>
</dbReference>
<comment type="caution">
    <text evidence="5">The sequence shown here is derived from an EMBL/GenBank/DDBJ whole genome shotgun (WGS) entry which is preliminary data.</text>
</comment>
<dbReference type="Pfam" id="PF00501">
    <property type="entry name" value="AMP-binding"/>
    <property type="match status" value="1"/>
</dbReference>
<dbReference type="RefSeq" id="WP_199755297.1">
    <property type="nucleotide sequence ID" value="NZ_QPJU01000003.1"/>
</dbReference>
<keyword evidence="6" id="KW-1185">Reference proteome</keyword>
<sequence>MANLANDTDSDEVHRVGGIGDWLDYHAQHHADQEALVVGELRLTYAQLLDRAARMAGVLAGRGVRKGDRVALLLPNGNEFLETLFACARLGAIAVPINFRLSPAEVEFILTDCGAQVLVYHPQFTPLVAPIRPNTPLAHAFYVPGSGAPMPGDVNYEQALATAQPPAQRTPVTQSDPHLMMYTSGTTGRPKGALLSHGNTTWNAFNLLLSEAGLHSDDIVLTVAPLFHIGGLNIHTLPALYKGAKVVLHPHFSPADTLRLVQRERVSMLFLVPAMWLAISQMPDIDQYDLSSLRVLMSGGAPCPITVIEFFQKRGLCFLEGFGMTETAPNACFLGSRDALRKNGSVGKPLTHVQMRIVDANDQDVRQGETGELVLRGPNIFVGYWSRPEATAEAFRNGWFHSGDLARQDEEGFYYIVDRIKDMLISGGENVYPTEVEQVIYRHPAVREAAVIGVPDQKWGEVPMLVVALHEGAQLTLEEVRAFCEGKLAHFKIPKQMMIVPALPRTATGKVLKRELRSSIIGADKPAIS</sequence>
<feature type="domain" description="AMP-dependent synthetase/ligase" evidence="3">
    <location>
        <begin position="24"/>
        <end position="385"/>
    </location>
</feature>
<dbReference type="InterPro" id="IPR000873">
    <property type="entry name" value="AMP-dep_synth/lig_dom"/>
</dbReference>
<evidence type="ECO:0000313" key="5">
    <source>
        <dbReference type="EMBL" id="RCX10305.1"/>
    </source>
</evidence>
<name>A0A369AMM0_9BURK</name>
<dbReference type="AlphaFoldDB" id="A0A369AMM0"/>
<evidence type="ECO:0000256" key="2">
    <source>
        <dbReference type="ARBA" id="ARBA00022598"/>
    </source>
</evidence>
<dbReference type="InterPro" id="IPR020845">
    <property type="entry name" value="AMP-binding_CS"/>
</dbReference>
<dbReference type="GO" id="GO:0016878">
    <property type="term" value="F:acid-thiol ligase activity"/>
    <property type="evidence" value="ECO:0007669"/>
    <property type="project" value="UniProtKB-ARBA"/>
</dbReference>
<organism evidence="5 6">
    <name type="scientific">Extensimonas vulgaris</name>
    <dbReference type="NCBI Taxonomy" id="1031594"/>
    <lineage>
        <taxon>Bacteria</taxon>
        <taxon>Pseudomonadati</taxon>
        <taxon>Pseudomonadota</taxon>
        <taxon>Betaproteobacteria</taxon>
        <taxon>Burkholderiales</taxon>
        <taxon>Comamonadaceae</taxon>
        <taxon>Extensimonas</taxon>
    </lineage>
</organism>
<dbReference type="FunFam" id="3.30.300.30:FF:000008">
    <property type="entry name" value="2,3-dihydroxybenzoate-AMP ligase"/>
    <property type="match status" value="1"/>
</dbReference>
<evidence type="ECO:0000313" key="6">
    <source>
        <dbReference type="Proteomes" id="UP000252174"/>
    </source>
</evidence>
<gene>
    <name evidence="5" type="ORF">DFR45_103292</name>
</gene>
<dbReference type="InterPro" id="IPR050237">
    <property type="entry name" value="ATP-dep_AMP-bd_enzyme"/>
</dbReference>
<dbReference type="InterPro" id="IPR042099">
    <property type="entry name" value="ANL_N_sf"/>
</dbReference>
<evidence type="ECO:0000256" key="1">
    <source>
        <dbReference type="ARBA" id="ARBA00006432"/>
    </source>
</evidence>
<dbReference type="CDD" id="cd17631">
    <property type="entry name" value="FACL_FadD13-like"/>
    <property type="match status" value="1"/>
</dbReference>